<dbReference type="GO" id="GO:0016020">
    <property type="term" value="C:membrane"/>
    <property type="evidence" value="ECO:0007669"/>
    <property type="project" value="UniProtKB-SubCell"/>
</dbReference>
<dbReference type="OrthoDB" id="9787779at2"/>
<comment type="similarity">
    <text evidence="4">Belongs to the GMC oxidoreductase family.</text>
</comment>
<dbReference type="Pfam" id="PF00732">
    <property type="entry name" value="GMC_oxred_N"/>
    <property type="match status" value="1"/>
</dbReference>
<dbReference type="EC" id="1.1.3.20" evidence="5"/>
<dbReference type="InterPro" id="IPR007867">
    <property type="entry name" value="GMC_OxRtase_C"/>
</dbReference>
<comment type="caution">
    <text evidence="15">The sequence shown here is derived from an EMBL/GenBank/DDBJ whole genome shotgun (WGS) entry which is preliminary data.</text>
</comment>
<dbReference type="Gene3D" id="3.50.50.60">
    <property type="entry name" value="FAD/NAD(P)-binding domain"/>
    <property type="match status" value="2"/>
</dbReference>
<sequence length="563" mass="59883">MSSSDIRDNDGPSGAITGIPDPIAEGLARGWKVRGGPHGALPERIDCDVAIIGSGAGAGVTAEMLARAGLQVLIIEEGPLKSSRDFRQRESDAYTQLYQEGGGRKTADQAIPVLQGRCVGGSTTVNWAGSFRTPAETLAFWGERFGLSTLNFDAMQPWFEQVEKRLNISPWLTEANANNQVLRRGLEKVGVPAPTINRNVKGCWNLGSCGLGCPTNAKQSMLVTTIPAALDLGATLLVQTRAERFELQSKLGNSDEREAEALICQPIQTDGSPAGAPLRVRAKHFVVAGGAINSPALLLRSDAPDPFNLLGRRTFLHPTVASCSVMPEVVNGWAGAPLAVYSDHFLSTQAMDGVIGYKLETAPVHPGLVLTNLGGIGSKLAERARALPQTAVLIGLLRDGFHPDSIGGSVKLRRDGSPALDYPVNAYLLEGARRAHLTMAEVQFAAGARSVHPVHELAQDYRSWAEAKAAIQALPYKPFITGFASAHVMGGCGMAADAARGVVRPDGQHWQLRNVSVHDGSTFPTSIGANPQMTVYSQAARMTAGLARRLNGREVRLFSPSQS</sequence>
<evidence type="ECO:0000256" key="8">
    <source>
        <dbReference type="ARBA" id="ARBA00022827"/>
    </source>
</evidence>
<dbReference type="EMBL" id="POSP01000001">
    <property type="protein sequence ID" value="PND40143.1"/>
    <property type="molecule type" value="Genomic_DNA"/>
</dbReference>
<feature type="domain" description="Glucose-methanol-choline oxidoreductase N-terminal" evidence="13">
    <location>
        <begin position="94"/>
        <end position="318"/>
    </location>
</feature>
<evidence type="ECO:0000256" key="4">
    <source>
        <dbReference type="ARBA" id="ARBA00010790"/>
    </source>
</evidence>
<feature type="domain" description="Glucose-methanol-choline oxidoreductase C-terminal" evidence="14">
    <location>
        <begin position="408"/>
        <end position="537"/>
    </location>
</feature>
<dbReference type="InterPro" id="IPR012400">
    <property type="entry name" value="Long_Oxdase"/>
</dbReference>
<evidence type="ECO:0000256" key="2">
    <source>
        <dbReference type="ARBA" id="ARBA00003842"/>
    </source>
</evidence>
<evidence type="ECO:0000256" key="9">
    <source>
        <dbReference type="ARBA" id="ARBA00022989"/>
    </source>
</evidence>
<name>A0A2N8L362_9BURK</name>
<evidence type="ECO:0000256" key="5">
    <source>
        <dbReference type="ARBA" id="ARBA00013125"/>
    </source>
</evidence>
<dbReference type="InterPro" id="IPR000172">
    <property type="entry name" value="GMC_OxRdtase_N"/>
</dbReference>
<evidence type="ECO:0000256" key="3">
    <source>
        <dbReference type="ARBA" id="ARBA00004370"/>
    </source>
</evidence>
<evidence type="ECO:0000256" key="7">
    <source>
        <dbReference type="ARBA" id="ARBA00022692"/>
    </source>
</evidence>
<dbReference type="InterPro" id="IPR036188">
    <property type="entry name" value="FAD/NAD-bd_sf"/>
</dbReference>
<dbReference type="Pfam" id="PF05199">
    <property type="entry name" value="GMC_oxred_C"/>
    <property type="match status" value="1"/>
</dbReference>
<keyword evidence="9" id="KW-1133">Transmembrane helix</keyword>
<feature type="region of interest" description="Disordered" evidence="12">
    <location>
        <begin position="1"/>
        <end position="21"/>
    </location>
</feature>
<protein>
    <recommendedName>
        <fullName evidence="5">long-chain-alcohol oxidase</fullName>
        <ecNumber evidence="5">1.1.3.20</ecNumber>
    </recommendedName>
</protein>
<dbReference type="GO" id="GO:0050660">
    <property type="term" value="F:flavin adenine dinucleotide binding"/>
    <property type="evidence" value="ECO:0007669"/>
    <property type="project" value="InterPro"/>
</dbReference>
<proteinExistence type="inferred from homology"/>
<dbReference type="PANTHER" id="PTHR46056">
    <property type="entry name" value="LONG-CHAIN-ALCOHOL OXIDASE"/>
    <property type="match status" value="1"/>
</dbReference>
<evidence type="ECO:0000256" key="1">
    <source>
        <dbReference type="ARBA" id="ARBA00000920"/>
    </source>
</evidence>
<dbReference type="PIRSF" id="PIRSF028937">
    <property type="entry name" value="Lg_Ch_AO"/>
    <property type="match status" value="1"/>
</dbReference>
<keyword evidence="6" id="KW-0285">Flavoprotein</keyword>
<dbReference type="GO" id="GO:0046577">
    <property type="term" value="F:long-chain-alcohol oxidase activity"/>
    <property type="evidence" value="ECO:0007669"/>
    <property type="project" value="UniProtKB-EC"/>
</dbReference>
<keyword evidence="8" id="KW-0274">FAD</keyword>
<gene>
    <name evidence="15" type="ORF">C1O66_01785</name>
</gene>
<keyword evidence="16" id="KW-1185">Reference proteome</keyword>
<dbReference type="AlphaFoldDB" id="A0A2N8L362"/>
<evidence type="ECO:0000256" key="10">
    <source>
        <dbReference type="ARBA" id="ARBA00023002"/>
    </source>
</evidence>
<evidence type="ECO:0000313" key="16">
    <source>
        <dbReference type="Proteomes" id="UP000235916"/>
    </source>
</evidence>
<evidence type="ECO:0000259" key="13">
    <source>
        <dbReference type="Pfam" id="PF00732"/>
    </source>
</evidence>
<keyword evidence="7" id="KW-0812">Transmembrane</keyword>
<evidence type="ECO:0000313" key="15">
    <source>
        <dbReference type="EMBL" id="PND40143.1"/>
    </source>
</evidence>
<keyword evidence="10" id="KW-0560">Oxidoreductase</keyword>
<keyword evidence="11" id="KW-0472">Membrane</keyword>
<organism evidence="15 16">
    <name type="scientific">Kinneretia aquatilis</name>
    <dbReference type="NCBI Taxonomy" id="2070761"/>
    <lineage>
        <taxon>Bacteria</taxon>
        <taxon>Pseudomonadati</taxon>
        <taxon>Pseudomonadota</taxon>
        <taxon>Betaproteobacteria</taxon>
        <taxon>Burkholderiales</taxon>
        <taxon>Sphaerotilaceae</taxon>
        <taxon>Roseateles</taxon>
    </lineage>
</organism>
<evidence type="ECO:0000256" key="12">
    <source>
        <dbReference type="SAM" id="MobiDB-lite"/>
    </source>
</evidence>
<comment type="subcellular location">
    <subcellularLocation>
        <location evidence="3">Membrane</location>
    </subcellularLocation>
</comment>
<evidence type="ECO:0000256" key="11">
    <source>
        <dbReference type="ARBA" id="ARBA00023136"/>
    </source>
</evidence>
<comment type="function">
    <text evidence="2">Long-chain fatty alcohol oxidase involved in the omega-oxidation pathway of lipid degradation.</text>
</comment>
<evidence type="ECO:0000256" key="6">
    <source>
        <dbReference type="ARBA" id="ARBA00022630"/>
    </source>
</evidence>
<reference evidence="15 16" key="1">
    <citation type="submission" date="2018-01" db="EMBL/GenBank/DDBJ databases">
        <title>Draft genome sequence of Paucibacter aquatile CR182 isolated from freshwater of the Nakdong River.</title>
        <authorList>
            <person name="Choi A."/>
            <person name="Chung E.J."/>
        </authorList>
    </citation>
    <scope>NUCLEOTIDE SEQUENCE [LARGE SCALE GENOMIC DNA]</scope>
    <source>
        <strain evidence="15 16">CR182</strain>
    </source>
</reference>
<evidence type="ECO:0000259" key="14">
    <source>
        <dbReference type="Pfam" id="PF05199"/>
    </source>
</evidence>
<feature type="compositionally biased region" description="Basic and acidic residues" evidence="12">
    <location>
        <begin position="1"/>
        <end position="10"/>
    </location>
</feature>
<accession>A0A2N8L362</accession>
<dbReference type="PANTHER" id="PTHR46056:SF12">
    <property type="entry name" value="LONG-CHAIN-ALCOHOL OXIDASE"/>
    <property type="match status" value="1"/>
</dbReference>
<comment type="catalytic activity">
    <reaction evidence="1">
        <text>a long-chain primary fatty alcohol + O2 = a long-chain fatty aldehyde + H2O2</text>
        <dbReference type="Rhea" id="RHEA:22756"/>
        <dbReference type="ChEBI" id="CHEBI:15379"/>
        <dbReference type="ChEBI" id="CHEBI:16240"/>
        <dbReference type="ChEBI" id="CHEBI:17176"/>
        <dbReference type="ChEBI" id="CHEBI:77396"/>
        <dbReference type="EC" id="1.1.3.20"/>
    </reaction>
</comment>
<dbReference type="RefSeq" id="WP_102766278.1">
    <property type="nucleotide sequence ID" value="NZ_POSP01000001.1"/>
</dbReference>
<dbReference type="SUPFAM" id="SSF51905">
    <property type="entry name" value="FAD/NAD(P)-binding domain"/>
    <property type="match status" value="1"/>
</dbReference>
<dbReference type="Proteomes" id="UP000235916">
    <property type="component" value="Unassembled WGS sequence"/>
</dbReference>